<dbReference type="AlphaFoldDB" id="B8EI50"/>
<evidence type="ECO:0000313" key="2">
    <source>
        <dbReference type="EMBL" id="ACK50532.1"/>
    </source>
</evidence>
<proteinExistence type="predicted"/>
<reference evidence="2 3" key="1">
    <citation type="journal article" date="2010" name="J. Bacteriol.">
        <title>Complete genome sequence of the aerobic facultative methanotroph Methylocella silvestris BL2.</title>
        <authorList>
            <person name="Chen Y."/>
            <person name="Crombie A."/>
            <person name="Rahman M.T."/>
            <person name="Dedysh S.N."/>
            <person name="Liesack W."/>
            <person name="Stott M.B."/>
            <person name="Alam M."/>
            <person name="Theisen A.R."/>
            <person name="Murrell J.C."/>
            <person name="Dunfield P.F."/>
        </authorList>
    </citation>
    <scope>NUCLEOTIDE SEQUENCE [LARGE SCALE GENOMIC DNA]</scope>
    <source>
        <strain evidence="3">DSM 15510 / CIP 108128 / LMG 27833 / NCIMB 13906 / BL2</strain>
    </source>
</reference>
<sequence>MKATYVREKASPDAKQALAQAFAQAPAKANKRHKSSED</sequence>
<feature type="compositionally biased region" description="Basic residues" evidence="1">
    <location>
        <begin position="29"/>
        <end position="38"/>
    </location>
</feature>
<dbReference type="HOGENOM" id="CLU_3330074_0_0_5"/>
<evidence type="ECO:0000313" key="3">
    <source>
        <dbReference type="Proteomes" id="UP000002257"/>
    </source>
</evidence>
<gene>
    <name evidence="2" type="ordered locus">Msil_1583</name>
</gene>
<dbReference type="Proteomes" id="UP000002257">
    <property type="component" value="Chromosome"/>
</dbReference>
<feature type="region of interest" description="Disordered" evidence="1">
    <location>
        <begin position="19"/>
        <end position="38"/>
    </location>
</feature>
<keyword evidence="3" id="KW-1185">Reference proteome</keyword>
<name>B8EI50_METSB</name>
<dbReference type="EMBL" id="CP001280">
    <property type="protein sequence ID" value="ACK50532.1"/>
    <property type="molecule type" value="Genomic_DNA"/>
</dbReference>
<organism evidence="2 3">
    <name type="scientific">Methylocella silvestris (strain DSM 15510 / CIP 108128 / LMG 27833 / NCIMB 13906 / BL2)</name>
    <dbReference type="NCBI Taxonomy" id="395965"/>
    <lineage>
        <taxon>Bacteria</taxon>
        <taxon>Pseudomonadati</taxon>
        <taxon>Pseudomonadota</taxon>
        <taxon>Alphaproteobacteria</taxon>
        <taxon>Hyphomicrobiales</taxon>
        <taxon>Beijerinckiaceae</taxon>
        <taxon>Methylocella</taxon>
    </lineage>
</organism>
<dbReference type="KEGG" id="msl:Msil_1583"/>
<feature type="compositionally biased region" description="Low complexity" evidence="1">
    <location>
        <begin position="19"/>
        <end position="28"/>
    </location>
</feature>
<dbReference type="STRING" id="395965.Msil_1583"/>
<evidence type="ECO:0000256" key="1">
    <source>
        <dbReference type="SAM" id="MobiDB-lite"/>
    </source>
</evidence>
<protein>
    <submittedName>
        <fullName evidence="2">Uncharacterized protein</fullName>
    </submittedName>
</protein>
<accession>B8EI50</accession>